<keyword evidence="7 8" id="KW-0449">Lipoprotein</keyword>
<accession>W5SYB0</accession>
<evidence type="ECO:0000256" key="7">
    <source>
        <dbReference type="ARBA" id="ARBA00023288"/>
    </source>
</evidence>
<evidence type="ECO:0000256" key="3">
    <source>
        <dbReference type="ARBA" id="ARBA00022729"/>
    </source>
</evidence>
<evidence type="ECO:0000313" key="9">
    <source>
        <dbReference type="EMBL" id="AHH11698.1"/>
    </source>
</evidence>
<sequence length="179" mass="19240">MKINIKNIKVGSICATLFISLFLSCNNGIEELEKQRDSILSISNLRQGFLDVFALFGDMVSDAFGIKADTTKEDIGRYFTNIADTMKSVKEKLNSIVAESGNYEKVKEKVNVFIKTIEKIEEGAKIAAGGAKGDAKIGGATVTGQEPTPADETSVNALVKGIKTIVGVLLESKGDPNDY</sequence>
<comment type="function">
    <text evidence="1 8">The Vlp and Vsp proteins are antigenically distinct proteins, only one vlp or vsp gene is transcriptionally active at any one time. Switching between these genes is a mechanism of host immune response evasion.</text>
</comment>
<dbReference type="Pfam" id="PF00921">
    <property type="entry name" value="Lipoprotein_2"/>
    <property type="match status" value="1"/>
</dbReference>
<keyword evidence="9" id="KW-0614">Plasmid</keyword>
<dbReference type="GO" id="GO:0009279">
    <property type="term" value="C:cell outer membrane"/>
    <property type="evidence" value="ECO:0007669"/>
    <property type="project" value="UniProtKB-SubCell"/>
</dbReference>
<dbReference type="SUPFAM" id="SSF74748">
    <property type="entry name" value="Variable surface antigen VlsE"/>
    <property type="match status" value="1"/>
</dbReference>
<evidence type="ECO:0000256" key="6">
    <source>
        <dbReference type="ARBA" id="ARBA00023237"/>
    </source>
</evidence>
<dbReference type="AlphaFoldDB" id="W5SYB0"/>
<evidence type="ECO:0000256" key="2">
    <source>
        <dbReference type="ARBA" id="ARBA00004459"/>
    </source>
</evidence>
<geneLocation type="plasmid" evidence="9">
    <name>unnamed</name>
</geneLocation>
<dbReference type="PROSITE" id="PS51257">
    <property type="entry name" value="PROKAR_LIPOPROTEIN"/>
    <property type="match status" value="1"/>
</dbReference>
<keyword evidence="3" id="KW-0732">Signal</keyword>
<gene>
    <name evidence="9" type="ORF">BCO_0114816</name>
</gene>
<name>W5SYB0_9SPIR</name>
<keyword evidence="4 8" id="KW-0472">Membrane</keyword>
<evidence type="ECO:0000256" key="8">
    <source>
        <dbReference type="RuleBase" id="RU363105"/>
    </source>
</evidence>
<evidence type="ECO:0000256" key="4">
    <source>
        <dbReference type="ARBA" id="ARBA00023136"/>
    </source>
</evidence>
<comment type="subcellular location">
    <subcellularLocation>
        <location evidence="2 8">Cell outer membrane</location>
        <topology evidence="2 8">Lipid-anchor</topology>
    </subcellularLocation>
</comment>
<dbReference type="RefSeq" id="WP_025408899.1">
    <property type="nucleotide sequence ID" value="NZ_CP005766.1"/>
</dbReference>
<reference evidence="9" key="1">
    <citation type="submission" date="2013-04" db="EMBL/GenBank/DDBJ databases">
        <title>Comparative Genomics of Relapsing Fever Spirochetes.</title>
        <authorList>
            <person name="Schwan T.G."/>
            <person name="Raffel S.J."/>
            <person name="Porcella S.F."/>
            <person name="Martens C.A."/>
            <person name="Bruno D.P."/>
            <person name="Ricklefs S.M."/>
            <person name="Barbian K.B."/>
        </authorList>
    </citation>
    <scope>NUCLEOTIDE SEQUENCE</scope>
    <source>
        <strain evidence="9">Co53</strain>
        <plasmid evidence="9">unnamed</plasmid>
    </source>
</reference>
<proteinExistence type="predicted"/>
<dbReference type="InterPro" id="IPR000680">
    <property type="entry name" value="Borrelia_lipo"/>
</dbReference>
<organism evidence="9">
    <name type="scientific">Borrelia coriaceae ATCC 43381</name>
    <dbReference type="NCBI Taxonomy" id="1408429"/>
    <lineage>
        <taxon>Bacteria</taxon>
        <taxon>Pseudomonadati</taxon>
        <taxon>Spirochaetota</taxon>
        <taxon>Spirochaetia</taxon>
        <taxon>Spirochaetales</taxon>
        <taxon>Borreliaceae</taxon>
        <taxon>Borrelia</taxon>
    </lineage>
</organism>
<dbReference type="EMBL" id="CP005766">
    <property type="protein sequence ID" value="AHH11698.1"/>
    <property type="molecule type" value="Genomic_DNA"/>
</dbReference>
<evidence type="ECO:0000256" key="1">
    <source>
        <dbReference type="ARBA" id="ARBA00003932"/>
    </source>
</evidence>
<dbReference type="HOGENOM" id="CLU_054711_5_0_12"/>
<evidence type="ECO:0000256" key="5">
    <source>
        <dbReference type="ARBA" id="ARBA00023139"/>
    </source>
</evidence>
<keyword evidence="5 8" id="KW-0564">Palmitate</keyword>
<protein>
    <recommendedName>
        <fullName evidence="8">Variable large protein</fullName>
    </recommendedName>
</protein>
<keyword evidence="6 8" id="KW-0998">Cell outer membrane</keyword>